<dbReference type="HOGENOM" id="CLU_129880_0_0_5"/>
<sequence length="157" mass="15529">MPVAAQADGAREIQVAGRTLTFLENGPTGKVVFAIVYDASKPASVAEKDQVMAALGSGMAAGSATVVGKPVEAGAIGSAGDVGAFYITRGVNYAAVGAAAKSKKTLSISSDMACVKSGACVMGVAATPKVEIVVNSAAAAAVGAKFKAAFKMMIKEI</sequence>
<name>F4QJA1_9CAUL</name>
<organism evidence="1 2">
    <name type="scientific">Asticcacaulis biprosthecium C19</name>
    <dbReference type="NCBI Taxonomy" id="715226"/>
    <lineage>
        <taxon>Bacteria</taxon>
        <taxon>Pseudomonadati</taxon>
        <taxon>Pseudomonadota</taxon>
        <taxon>Alphaproteobacteria</taxon>
        <taxon>Caulobacterales</taxon>
        <taxon>Caulobacteraceae</taxon>
        <taxon>Asticcacaulis</taxon>
    </lineage>
</organism>
<dbReference type="RefSeq" id="WP_006271100.1">
    <property type="nucleotide sequence ID" value="NZ_GL883077.1"/>
</dbReference>
<protein>
    <submittedName>
        <fullName evidence="1">Uncharacterized protein</fullName>
    </submittedName>
</protein>
<evidence type="ECO:0000313" key="2">
    <source>
        <dbReference type="Proteomes" id="UP000006512"/>
    </source>
</evidence>
<dbReference type="Proteomes" id="UP000006512">
    <property type="component" value="Unassembled WGS sequence"/>
</dbReference>
<proteinExistence type="predicted"/>
<dbReference type="AlphaFoldDB" id="F4QJA1"/>
<gene>
    <name evidence="1" type="ORF">ABI_03640</name>
</gene>
<dbReference type="eggNOG" id="ENOG503348Z">
    <property type="taxonomic scope" value="Bacteria"/>
</dbReference>
<accession>F4QJA1</accession>
<evidence type="ECO:0000313" key="1">
    <source>
        <dbReference type="EMBL" id="EGF91932.1"/>
    </source>
</evidence>
<reference evidence="2" key="1">
    <citation type="submission" date="2011-03" db="EMBL/GenBank/DDBJ databases">
        <title>Draft genome sequence of Brevundimonas diminuta.</title>
        <authorList>
            <person name="Brown P.J.B."/>
            <person name="Buechlein A."/>
            <person name="Hemmerich C."/>
            <person name="Brun Y.V."/>
        </authorList>
    </citation>
    <scope>NUCLEOTIDE SEQUENCE [LARGE SCALE GENOMIC DNA]</scope>
    <source>
        <strain evidence="2">C19</strain>
    </source>
</reference>
<keyword evidence="2" id="KW-1185">Reference proteome</keyword>
<dbReference type="EMBL" id="GL883077">
    <property type="protein sequence ID" value="EGF91932.1"/>
    <property type="molecule type" value="Genomic_DNA"/>
</dbReference>
<dbReference type="STRING" id="715226.ABI_03640"/>